<gene>
    <name evidence="5" type="ORF">FH715_10965</name>
</gene>
<evidence type="ECO:0000259" key="4">
    <source>
        <dbReference type="PROSITE" id="PS50932"/>
    </source>
</evidence>
<dbReference type="AlphaFoldDB" id="A0A5C4V5X4"/>
<keyword evidence="2" id="KW-0238">DNA-binding</keyword>
<dbReference type="InterPro" id="IPR028082">
    <property type="entry name" value="Peripla_BP_I"/>
</dbReference>
<dbReference type="Pfam" id="PF13377">
    <property type="entry name" value="Peripla_BP_3"/>
    <property type="match status" value="1"/>
</dbReference>
<accession>A0A5C4V5X4</accession>
<evidence type="ECO:0000256" key="1">
    <source>
        <dbReference type="ARBA" id="ARBA00023015"/>
    </source>
</evidence>
<dbReference type="EMBL" id="VDGT01000006">
    <property type="protein sequence ID" value="TNM31193.1"/>
    <property type="molecule type" value="Genomic_DNA"/>
</dbReference>
<name>A0A5C4V5X4_9ACTN</name>
<keyword evidence="1" id="KW-0805">Transcription regulation</keyword>
<dbReference type="RefSeq" id="WP_139643751.1">
    <property type="nucleotide sequence ID" value="NZ_BAAAZS010000037.1"/>
</dbReference>
<proteinExistence type="predicted"/>
<dbReference type="PANTHER" id="PTHR30146:SF109">
    <property type="entry name" value="HTH-TYPE TRANSCRIPTIONAL REGULATOR GALS"/>
    <property type="match status" value="1"/>
</dbReference>
<dbReference type="GO" id="GO:0003700">
    <property type="term" value="F:DNA-binding transcription factor activity"/>
    <property type="evidence" value="ECO:0007669"/>
    <property type="project" value="TreeGrafter"/>
</dbReference>
<dbReference type="InterPro" id="IPR000843">
    <property type="entry name" value="HTH_LacI"/>
</dbReference>
<protein>
    <submittedName>
        <fullName evidence="5">LacI family transcriptional regulator</fullName>
    </submittedName>
</protein>
<dbReference type="SMART" id="SM00354">
    <property type="entry name" value="HTH_LACI"/>
    <property type="match status" value="1"/>
</dbReference>
<dbReference type="CDD" id="cd01392">
    <property type="entry name" value="HTH_LacI"/>
    <property type="match status" value="1"/>
</dbReference>
<dbReference type="PANTHER" id="PTHR30146">
    <property type="entry name" value="LACI-RELATED TRANSCRIPTIONAL REPRESSOR"/>
    <property type="match status" value="1"/>
</dbReference>
<dbReference type="SUPFAM" id="SSF53822">
    <property type="entry name" value="Periplasmic binding protein-like I"/>
    <property type="match status" value="1"/>
</dbReference>
<evidence type="ECO:0000313" key="6">
    <source>
        <dbReference type="Proteomes" id="UP000311713"/>
    </source>
</evidence>
<dbReference type="PROSITE" id="PS50932">
    <property type="entry name" value="HTH_LACI_2"/>
    <property type="match status" value="1"/>
</dbReference>
<dbReference type="Proteomes" id="UP000311713">
    <property type="component" value="Unassembled WGS sequence"/>
</dbReference>
<dbReference type="PROSITE" id="PS00356">
    <property type="entry name" value="HTH_LACI_1"/>
    <property type="match status" value="1"/>
</dbReference>
<comment type="caution">
    <text evidence="5">The sequence shown here is derived from an EMBL/GenBank/DDBJ whole genome shotgun (WGS) entry which is preliminary data.</text>
</comment>
<dbReference type="SUPFAM" id="SSF47413">
    <property type="entry name" value="lambda repressor-like DNA-binding domains"/>
    <property type="match status" value="1"/>
</dbReference>
<evidence type="ECO:0000256" key="2">
    <source>
        <dbReference type="ARBA" id="ARBA00023125"/>
    </source>
</evidence>
<evidence type="ECO:0000313" key="5">
    <source>
        <dbReference type="EMBL" id="TNM31193.1"/>
    </source>
</evidence>
<keyword evidence="3" id="KW-0804">Transcription</keyword>
<dbReference type="Gene3D" id="1.10.260.40">
    <property type="entry name" value="lambda repressor-like DNA-binding domains"/>
    <property type="match status" value="1"/>
</dbReference>
<dbReference type="CDD" id="cd06267">
    <property type="entry name" value="PBP1_LacI_sugar_binding-like"/>
    <property type="match status" value="1"/>
</dbReference>
<dbReference type="InterPro" id="IPR046335">
    <property type="entry name" value="LacI/GalR-like_sensor"/>
</dbReference>
<feature type="domain" description="HTH lacI-type" evidence="4">
    <location>
        <begin position="15"/>
        <end position="69"/>
    </location>
</feature>
<dbReference type="InterPro" id="IPR010982">
    <property type="entry name" value="Lambda_DNA-bd_dom_sf"/>
</dbReference>
<dbReference type="GO" id="GO:0000976">
    <property type="term" value="F:transcription cis-regulatory region binding"/>
    <property type="evidence" value="ECO:0007669"/>
    <property type="project" value="TreeGrafter"/>
</dbReference>
<keyword evidence="6" id="KW-1185">Reference proteome</keyword>
<dbReference type="Gene3D" id="3.40.50.2300">
    <property type="match status" value="2"/>
</dbReference>
<dbReference type="Pfam" id="PF00356">
    <property type="entry name" value="LacI"/>
    <property type="match status" value="1"/>
</dbReference>
<organism evidence="5 6">
    <name type="scientific">Streptomyces sedi</name>
    <dbReference type="NCBI Taxonomy" id="555059"/>
    <lineage>
        <taxon>Bacteria</taxon>
        <taxon>Bacillati</taxon>
        <taxon>Actinomycetota</taxon>
        <taxon>Actinomycetes</taxon>
        <taxon>Kitasatosporales</taxon>
        <taxon>Streptomycetaceae</taxon>
        <taxon>Streptomyces</taxon>
    </lineage>
</organism>
<sequence>MPREASGGPRPGGRPSLRDVATLAGVSVMTVSNVVRGAPNVSDATRQRVLETIERIGYVPNSSARNLRAGRSGAVSFAIPTIDNSYFAELARLLLDEAAALGWTVLIEQTKGDGELERRALAGYGPTPTDGLVFFPQALVADEVAAQAAGRPLVLLGEQGDRGPGDVVIVDNEGAAREAVAHLLALGRRRVAAVGESPAAGTENSHRRIAGYRAALEEAGVPFEPALAPRVDHYTRAEGAEAVGALLDGPAPPDAVFAFNDMLAVGAVHAARERGLRVPEDLAVVGFDGTDEARYCNPPLTTVAPDKRGIAREAMRLLNERITRGDDLPYRTVRMGHELLVRGSSLAAAGS</sequence>
<reference evidence="5 6" key="1">
    <citation type="submission" date="2019-06" db="EMBL/GenBank/DDBJ databases">
        <title>Draft genome of Streptomyces sedi sp. JCM16909.</title>
        <authorList>
            <person name="Klykleung N."/>
            <person name="Tanasupawat S."/>
            <person name="Kudo T."/>
            <person name="Yuki M."/>
            <person name="Ohkuma M."/>
        </authorList>
    </citation>
    <scope>NUCLEOTIDE SEQUENCE [LARGE SCALE GENOMIC DNA]</scope>
    <source>
        <strain evidence="5 6">JCM 16909</strain>
    </source>
</reference>
<dbReference type="OrthoDB" id="2854648at2"/>
<evidence type="ECO:0000256" key="3">
    <source>
        <dbReference type="ARBA" id="ARBA00023163"/>
    </source>
</evidence>